<protein>
    <submittedName>
        <fullName evidence="3">Uncharacterized protein</fullName>
    </submittedName>
</protein>
<feature type="transmembrane region" description="Helical" evidence="2">
    <location>
        <begin position="104"/>
        <end position="125"/>
    </location>
</feature>
<dbReference type="EMBL" id="JBHSGF010000001">
    <property type="protein sequence ID" value="MFC4553709.1"/>
    <property type="molecule type" value="Genomic_DNA"/>
</dbReference>
<feature type="transmembrane region" description="Helical" evidence="2">
    <location>
        <begin position="244"/>
        <end position="263"/>
    </location>
</feature>
<comment type="caution">
    <text evidence="3">The sequence shown here is derived from an EMBL/GenBank/DDBJ whole genome shotgun (WGS) entry which is preliminary data.</text>
</comment>
<keyword evidence="2" id="KW-0812">Transmembrane</keyword>
<keyword evidence="2" id="KW-0472">Membrane</keyword>
<feature type="transmembrane region" description="Helical" evidence="2">
    <location>
        <begin position="42"/>
        <end position="60"/>
    </location>
</feature>
<feature type="transmembrane region" description="Helical" evidence="2">
    <location>
        <begin position="268"/>
        <end position="285"/>
    </location>
</feature>
<name>A0ABV9D4V8_9MICO</name>
<feature type="transmembrane region" description="Helical" evidence="2">
    <location>
        <begin position="305"/>
        <end position="327"/>
    </location>
</feature>
<keyword evidence="2" id="KW-1133">Transmembrane helix</keyword>
<evidence type="ECO:0000256" key="2">
    <source>
        <dbReference type="SAM" id="Phobius"/>
    </source>
</evidence>
<evidence type="ECO:0000313" key="3">
    <source>
        <dbReference type="EMBL" id="MFC4553709.1"/>
    </source>
</evidence>
<gene>
    <name evidence="3" type="ORF">ACFO3F_00470</name>
</gene>
<dbReference type="Proteomes" id="UP001595955">
    <property type="component" value="Unassembled WGS sequence"/>
</dbReference>
<sequence>MSTQAADETDSTSDAAAGRATRPAPGAPRPPVPPRSRLADHLLTGVLAPLLTAGALWFFARGAAQTAHGRTGAADYPDGVWALTAAALLLAAVALSARWSTVGLSISGGLVLAAGVVAWAWPAGVEMVLDPAAGTVPSLRDGLELLLATGTAIVLGAVMSALAAGVHGARRAGRARERSEAALTPARGAGSPPRTAPVPPRSRAGAHTAAVIGGVLLPPLAVLVLYATTPILADAGVREAPGEAALQGLAALVLALVAGSVAVSSIGALVGGALWGLGLGSYLLLRGPDLPGLDALGLGESAGSVELATIGVLPVVGAVLVAGAVAAHEARRAGARHERAELAARPSRG</sequence>
<dbReference type="RefSeq" id="WP_122822948.1">
    <property type="nucleotide sequence ID" value="NZ_CP033325.1"/>
</dbReference>
<accession>A0ABV9D4V8</accession>
<feature type="transmembrane region" description="Helical" evidence="2">
    <location>
        <begin position="209"/>
        <end position="232"/>
    </location>
</feature>
<keyword evidence="4" id="KW-1185">Reference proteome</keyword>
<reference evidence="4" key="1">
    <citation type="journal article" date="2019" name="Int. J. Syst. Evol. Microbiol.">
        <title>The Global Catalogue of Microorganisms (GCM) 10K type strain sequencing project: providing services to taxonomists for standard genome sequencing and annotation.</title>
        <authorList>
            <consortium name="The Broad Institute Genomics Platform"/>
            <consortium name="The Broad Institute Genome Sequencing Center for Infectious Disease"/>
            <person name="Wu L."/>
            <person name="Ma J."/>
        </authorList>
    </citation>
    <scope>NUCLEOTIDE SEQUENCE [LARGE SCALE GENOMIC DNA]</scope>
    <source>
        <strain evidence="4">JCM 3369</strain>
    </source>
</reference>
<feature type="compositionally biased region" description="Low complexity" evidence="1">
    <location>
        <begin position="1"/>
        <end position="24"/>
    </location>
</feature>
<feature type="compositionally biased region" description="Pro residues" evidence="1">
    <location>
        <begin position="25"/>
        <end position="34"/>
    </location>
</feature>
<feature type="transmembrane region" description="Helical" evidence="2">
    <location>
        <begin position="80"/>
        <end position="97"/>
    </location>
</feature>
<evidence type="ECO:0000256" key="1">
    <source>
        <dbReference type="SAM" id="MobiDB-lite"/>
    </source>
</evidence>
<evidence type="ECO:0000313" key="4">
    <source>
        <dbReference type="Proteomes" id="UP001595955"/>
    </source>
</evidence>
<feature type="region of interest" description="Disordered" evidence="1">
    <location>
        <begin position="1"/>
        <end position="35"/>
    </location>
</feature>
<organism evidence="3 4">
    <name type="scientific">Georgenia faecalis</name>
    <dbReference type="NCBI Taxonomy" id="2483799"/>
    <lineage>
        <taxon>Bacteria</taxon>
        <taxon>Bacillati</taxon>
        <taxon>Actinomycetota</taxon>
        <taxon>Actinomycetes</taxon>
        <taxon>Micrococcales</taxon>
        <taxon>Bogoriellaceae</taxon>
        <taxon>Georgenia</taxon>
    </lineage>
</organism>
<feature type="region of interest" description="Disordered" evidence="1">
    <location>
        <begin position="173"/>
        <end position="202"/>
    </location>
</feature>
<feature type="transmembrane region" description="Helical" evidence="2">
    <location>
        <begin position="145"/>
        <end position="166"/>
    </location>
</feature>
<proteinExistence type="predicted"/>